<gene>
    <name evidence="3" type="ORF">BD289DRAFT_363844</name>
</gene>
<dbReference type="InParanoid" id="A0A2T3AEU4"/>
<dbReference type="AlphaFoldDB" id="A0A2T3AEU4"/>
<feature type="compositionally biased region" description="Low complexity" evidence="1">
    <location>
        <begin position="64"/>
        <end position="98"/>
    </location>
</feature>
<reference evidence="3 4" key="1">
    <citation type="journal article" date="2018" name="Mycol. Prog.">
        <title>Coniella lustricola, a new species from submerged detritus.</title>
        <authorList>
            <person name="Raudabaugh D.B."/>
            <person name="Iturriaga T."/>
            <person name="Carver A."/>
            <person name="Mondo S."/>
            <person name="Pangilinan J."/>
            <person name="Lipzen A."/>
            <person name="He G."/>
            <person name="Amirebrahimi M."/>
            <person name="Grigoriev I.V."/>
            <person name="Miller A.N."/>
        </authorList>
    </citation>
    <scope>NUCLEOTIDE SEQUENCE [LARGE SCALE GENOMIC DNA]</scope>
    <source>
        <strain evidence="3 4">B22-T-1</strain>
    </source>
</reference>
<feature type="region of interest" description="Disordered" evidence="1">
    <location>
        <begin position="40"/>
        <end position="98"/>
    </location>
</feature>
<dbReference type="OrthoDB" id="2564812at2759"/>
<dbReference type="PANTHER" id="PTHR39460">
    <property type="entry name" value="EXPRESSED PROTEIN"/>
    <property type="match status" value="1"/>
</dbReference>
<evidence type="ECO:0000313" key="4">
    <source>
        <dbReference type="Proteomes" id="UP000241462"/>
    </source>
</evidence>
<dbReference type="Pfam" id="PF24855">
    <property type="entry name" value="DUF7729"/>
    <property type="match status" value="1"/>
</dbReference>
<evidence type="ECO:0000313" key="3">
    <source>
        <dbReference type="EMBL" id="PSR94277.1"/>
    </source>
</evidence>
<evidence type="ECO:0000256" key="1">
    <source>
        <dbReference type="SAM" id="MobiDB-lite"/>
    </source>
</evidence>
<protein>
    <recommendedName>
        <fullName evidence="2">DUF7729 domain-containing protein</fullName>
    </recommendedName>
</protein>
<name>A0A2T3AEU4_9PEZI</name>
<dbReference type="Proteomes" id="UP000241462">
    <property type="component" value="Unassembled WGS sequence"/>
</dbReference>
<feature type="domain" description="DUF7729" evidence="2">
    <location>
        <begin position="113"/>
        <end position="318"/>
    </location>
</feature>
<keyword evidence="4" id="KW-1185">Reference proteome</keyword>
<dbReference type="InterPro" id="IPR056146">
    <property type="entry name" value="DUF7729"/>
</dbReference>
<organism evidence="3 4">
    <name type="scientific">Coniella lustricola</name>
    <dbReference type="NCBI Taxonomy" id="2025994"/>
    <lineage>
        <taxon>Eukaryota</taxon>
        <taxon>Fungi</taxon>
        <taxon>Dikarya</taxon>
        <taxon>Ascomycota</taxon>
        <taxon>Pezizomycotina</taxon>
        <taxon>Sordariomycetes</taxon>
        <taxon>Sordariomycetidae</taxon>
        <taxon>Diaporthales</taxon>
        <taxon>Schizoparmaceae</taxon>
        <taxon>Coniella</taxon>
    </lineage>
</organism>
<dbReference type="PANTHER" id="PTHR39460:SF1">
    <property type="entry name" value="C6 TRANSCRIPTION FACTOR"/>
    <property type="match status" value="1"/>
</dbReference>
<sequence length="355" mass="37086">MPDFAPIAANDNENEALLVDTRTRVKEGGVWTALHAQEHELRKRKTSATTEDETTSVFSISVKTETSTTPASSETSSADSNSETATKSATTATSSTSVAAAAATTTTTTSSTLPTFFDGALSDTNVSATCPGFINNMIAAAEFQACYPVSLLMETSTSFFDAQKSLVTLSTVLDHACAANATGCTTYLANVAANLTKNENCGEDYAAGDSTATEAYLGLISYPVVYSATCLKDDETSAYCYAETVTNTTASTQTYFYFLPLNSTLPGGAKPICEGCLKDTMDIYHVATANRNQPIANTYLSAAADVDQICGPSFANATLAEAMTVTGGALSALNQGSSLCLLVTAFLTTVIQWLA</sequence>
<accession>A0A2T3AEU4</accession>
<proteinExistence type="predicted"/>
<evidence type="ECO:0000259" key="2">
    <source>
        <dbReference type="Pfam" id="PF24855"/>
    </source>
</evidence>
<dbReference type="EMBL" id="KZ678400">
    <property type="protein sequence ID" value="PSR94277.1"/>
    <property type="molecule type" value="Genomic_DNA"/>
</dbReference>